<dbReference type="Proteomes" id="UP000634206">
    <property type="component" value="Unassembled WGS sequence"/>
</dbReference>
<evidence type="ECO:0008006" key="4">
    <source>
        <dbReference type="Google" id="ProtNLM"/>
    </source>
</evidence>
<organism evidence="2 3">
    <name type="scientific">Oceaniferula flava</name>
    <dbReference type="NCBI Taxonomy" id="2800421"/>
    <lineage>
        <taxon>Bacteria</taxon>
        <taxon>Pseudomonadati</taxon>
        <taxon>Verrucomicrobiota</taxon>
        <taxon>Verrucomicrobiia</taxon>
        <taxon>Verrucomicrobiales</taxon>
        <taxon>Verrucomicrobiaceae</taxon>
        <taxon>Oceaniferula</taxon>
    </lineage>
</organism>
<proteinExistence type="predicted"/>
<accession>A0AAE2VCE1</accession>
<keyword evidence="1" id="KW-0732">Signal</keyword>
<protein>
    <recommendedName>
        <fullName evidence="4">DUF4138 domain-containing protein</fullName>
    </recommendedName>
</protein>
<dbReference type="EMBL" id="JAENIG010000007">
    <property type="protein sequence ID" value="MBK1855570.1"/>
    <property type="molecule type" value="Genomic_DNA"/>
</dbReference>
<dbReference type="RefSeq" id="WP_309490183.1">
    <property type="nucleotide sequence ID" value="NZ_JAENIG010000007.1"/>
</dbReference>
<dbReference type="AlphaFoldDB" id="A0AAE2VCE1"/>
<evidence type="ECO:0000313" key="2">
    <source>
        <dbReference type="EMBL" id="MBK1855570.1"/>
    </source>
</evidence>
<comment type="caution">
    <text evidence="2">The sequence shown here is derived from an EMBL/GenBank/DDBJ whole genome shotgun (WGS) entry which is preliminary data.</text>
</comment>
<name>A0AAE2VCE1_9BACT</name>
<feature type="signal peptide" evidence="1">
    <location>
        <begin position="1"/>
        <end position="24"/>
    </location>
</feature>
<evidence type="ECO:0000256" key="1">
    <source>
        <dbReference type="SAM" id="SignalP"/>
    </source>
</evidence>
<reference evidence="2" key="1">
    <citation type="submission" date="2021-01" db="EMBL/GenBank/DDBJ databases">
        <title>Modified the classification status of verrucomicrobia.</title>
        <authorList>
            <person name="Feng X."/>
        </authorList>
    </citation>
    <scope>NUCLEOTIDE SEQUENCE</scope>
    <source>
        <strain evidence="2">5K15</strain>
    </source>
</reference>
<keyword evidence="3" id="KW-1185">Reference proteome</keyword>
<sequence length="234" mass="26053">MIPKHLITTIFLTAIMGIFSAATAAKATFQTSSVGKWTGPELYIKQSSDLTPLQLHSVAISQPYTYRQGSAIEIHAKEDPTRKSSRTSLIATIDIPGHISQPLIVFVPNDEENEEKPEKLRYLVLDLSTMVYSGGTLRFVNLSEDKLEVSLGDNAEKLKPNAVKVIEHRGDDPHKVAFNITLLPSDEEATKVRDVGTMLLTRPTKRMTVFIDTTINKRGKKLLTFLTLVDYLSQ</sequence>
<feature type="chain" id="PRO_5042156390" description="DUF4138 domain-containing protein" evidence="1">
    <location>
        <begin position="25"/>
        <end position="234"/>
    </location>
</feature>
<evidence type="ECO:0000313" key="3">
    <source>
        <dbReference type="Proteomes" id="UP000634206"/>
    </source>
</evidence>
<gene>
    <name evidence="2" type="ORF">JIN83_11410</name>
</gene>